<gene>
    <name evidence="3" type="ORF">FNT36_10915</name>
</gene>
<feature type="transmembrane region" description="Helical" evidence="1">
    <location>
        <begin position="152"/>
        <end position="185"/>
    </location>
</feature>
<sequence>MKKAYSHLAILVLAAASFSSCSRANYASMTPPAAPVTTSIAQVPTTDMSAEVVATKPQPAASPEVTPAPAVAVAPVATPAAPSRAAAPVAKAQSSVAVAETPAVKATKPTLVQRLALNKITKQLNKIEKRQQNTASVTQTAASSGSLTILLVGLVALLVGIIIGSGFLTTVGSIVAVVGLVLLLLKAL</sequence>
<keyword evidence="4" id="KW-1185">Reference proteome</keyword>
<evidence type="ECO:0000256" key="2">
    <source>
        <dbReference type="SAM" id="SignalP"/>
    </source>
</evidence>
<dbReference type="PROSITE" id="PS51257">
    <property type="entry name" value="PROKAR_LIPOPROTEIN"/>
    <property type="match status" value="1"/>
</dbReference>
<evidence type="ECO:0000313" key="4">
    <source>
        <dbReference type="Proteomes" id="UP000317624"/>
    </source>
</evidence>
<evidence type="ECO:0000313" key="3">
    <source>
        <dbReference type="EMBL" id="TVT41922.1"/>
    </source>
</evidence>
<organism evidence="3 4">
    <name type="scientific">Hymenobacter setariae</name>
    <dbReference type="NCBI Taxonomy" id="2594794"/>
    <lineage>
        <taxon>Bacteria</taxon>
        <taxon>Pseudomonadati</taxon>
        <taxon>Bacteroidota</taxon>
        <taxon>Cytophagia</taxon>
        <taxon>Cytophagales</taxon>
        <taxon>Hymenobacteraceae</taxon>
        <taxon>Hymenobacter</taxon>
    </lineage>
</organism>
<feature type="chain" id="PRO_5035289240" evidence="2">
    <location>
        <begin position="25"/>
        <end position="188"/>
    </location>
</feature>
<dbReference type="AlphaFoldDB" id="A0A558BZL5"/>
<keyword evidence="1" id="KW-0472">Membrane</keyword>
<keyword evidence="2" id="KW-0732">Signal</keyword>
<dbReference type="RefSeq" id="WP_144847371.1">
    <property type="nucleotide sequence ID" value="NZ_VMRJ01000002.1"/>
</dbReference>
<name>A0A558BZL5_9BACT</name>
<reference evidence="3 4" key="1">
    <citation type="submission" date="2019-07" db="EMBL/GenBank/DDBJ databases">
        <title>Hymenobacter sp. straun FUR1 Genome sequencing and assembly.</title>
        <authorList>
            <person name="Chhetri G."/>
        </authorList>
    </citation>
    <scope>NUCLEOTIDE SEQUENCE [LARGE SCALE GENOMIC DNA]</scope>
    <source>
        <strain evidence="3 4">Fur1</strain>
    </source>
</reference>
<feature type="signal peptide" evidence="2">
    <location>
        <begin position="1"/>
        <end position="24"/>
    </location>
</feature>
<dbReference type="OrthoDB" id="887186at2"/>
<dbReference type="Proteomes" id="UP000317624">
    <property type="component" value="Unassembled WGS sequence"/>
</dbReference>
<comment type="caution">
    <text evidence="3">The sequence shown here is derived from an EMBL/GenBank/DDBJ whole genome shotgun (WGS) entry which is preliminary data.</text>
</comment>
<keyword evidence="1" id="KW-0812">Transmembrane</keyword>
<protein>
    <submittedName>
        <fullName evidence="3">Uncharacterized protein</fullName>
    </submittedName>
</protein>
<keyword evidence="1" id="KW-1133">Transmembrane helix</keyword>
<dbReference type="EMBL" id="VMRJ01000002">
    <property type="protein sequence ID" value="TVT41922.1"/>
    <property type="molecule type" value="Genomic_DNA"/>
</dbReference>
<evidence type="ECO:0000256" key="1">
    <source>
        <dbReference type="SAM" id="Phobius"/>
    </source>
</evidence>
<accession>A0A558BZL5</accession>
<proteinExistence type="predicted"/>